<dbReference type="EMBL" id="HBHK01003474">
    <property type="protein sequence ID" value="CAD9667471.1"/>
    <property type="molecule type" value="Transcribed_RNA"/>
</dbReference>
<feature type="domain" description="Glycosyl transferase CAP10" evidence="2">
    <location>
        <begin position="282"/>
        <end position="604"/>
    </location>
</feature>
<evidence type="ECO:0000256" key="1">
    <source>
        <dbReference type="SAM" id="MobiDB-lite"/>
    </source>
</evidence>
<feature type="compositionally biased region" description="Basic and acidic residues" evidence="1">
    <location>
        <begin position="648"/>
        <end position="659"/>
    </location>
</feature>
<evidence type="ECO:0000313" key="3">
    <source>
        <dbReference type="EMBL" id="CAD9667465.1"/>
    </source>
</evidence>
<feature type="region of interest" description="Disordered" evidence="1">
    <location>
        <begin position="648"/>
        <end position="668"/>
    </location>
</feature>
<name>A0A7S2RE79_9STRA</name>
<dbReference type="AlphaFoldDB" id="A0A7S2RE79"/>
<protein>
    <recommendedName>
        <fullName evidence="2">Glycosyl transferase CAP10 domain-containing protein</fullName>
    </recommendedName>
</protein>
<organism evidence="4">
    <name type="scientific">Mucochytrium quahogii</name>
    <dbReference type="NCBI Taxonomy" id="96639"/>
    <lineage>
        <taxon>Eukaryota</taxon>
        <taxon>Sar</taxon>
        <taxon>Stramenopiles</taxon>
        <taxon>Bigyra</taxon>
        <taxon>Labyrinthulomycetes</taxon>
        <taxon>Thraustochytrida</taxon>
        <taxon>Thraustochytriidae</taxon>
        <taxon>Mucochytrium</taxon>
    </lineage>
</organism>
<feature type="compositionally biased region" description="Acidic residues" evidence="1">
    <location>
        <begin position="106"/>
        <end position="120"/>
    </location>
</feature>
<evidence type="ECO:0000313" key="4">
    <source>
        <dbReference type="EMBL" id="CAD9667471.1"/>
    </source>
</evidence>
<dbReference type="Pfam" id="PF05686">
    <property type="entry name" value="Glyco_transf_90"/>
    <property type="match status" value="1"/>
</dbReference>
<sequence length="668" mass="78109">MMTGDEGSGETVLRGIYSGDEEQLSTFKKGVPDFDTVAECMEWARDNCKYGSNPDDPKLQHIFTHLFDWTQVSKYLLPKLAQLTLGEFDKGGEKYYYTFGMPSENDEVTDDEEDEDDDEGPSSGLELKSRFTRQNRAATNFEFKPAKVELERRLDLSFHKSLNYASTLNTLNYLFNHMRCGIFVAIRQNEVAMFVPFVNRDYRNNWGHNLTTDPADFDEYYKLKLKFYRKENVIPDKTRWWANGNILCNEHHAPRETYTHYWGDNLLPTFKHMLETMCRERRIPDVDFFFNKRDHPQLKANKTEPYDFVFDEKDRPLERENYESYCPILSFYCSPKFADIPVPTTEDWESAMGRVFPPSFIPDYRSKKLQEPRDLYLKENFQKFHVEWEDKKDTAFFRGNATGGGTTPETNQRIHVAQICQEWKRSGVNRKNPPLLDAGITNYNVRDKKLFGQPMRFTRKSELGVSKADFVEMYKQGTYKYILYIEGHCAANRYSFLMRLGSVILKVESTCEASEMWFFPFLNPYLGSLENNIDVQKGVMGADHVPVKADLSNLQEQIEWCRANDDKCRQIAENAKNKYQRCLTKDSLLDYMQLIMVKIAKQYEHPPKWWSAPEPLAPKPSMEPPSHSKCSRDNSNGQQIYCRRCKMDLGDKNRDDGPGRRKRKHSAV</sequence>
<dbReference type="PANTHER" id="PTHR12203">
    <property type="entry name" value="KDEL LYS-ASP-GLU-LEU CONTAINING - RELATED"/>
    <property type="match status" value="1"/>
</dbReference>
<dbReference type="InterPro" id="IPR006598">
    <property type="entry name" value="CAP10"/>
</dbReference>
<dbReference type="PANTHER" id="PTHR12203:SF119">
    <property type="entry name" value="GLYCOSYL TRANSFERASE CAP10 DOMAIN-CONTAINING PROTEIN"/>
    <property type="match status" value="1"/>
</dbReference>
<proteinExistence type="predicted"/>
<dbReference type="SMART" id="SM00672">
    <property type="entry name" value="CAP10"/>
    <property type="match status" value="1"/>
</dbReference>
<evidence type="ECO:0000259" key="2">
    <source>
        <dbReference type="SMART" id="SM00672"/>
    </source>
</evidence>
<dbReference type="EMBL" id="HBHK01003472">
    <property type="protein sequence ID" value="CAD9667465.1"/>
    <property type="molecule type" value="Transcribed_RNA"/>
</dbReference>
<feature type="region of interest" description="Disordered" evidence="1">
    <location>
        <begin position="106"/>
        <end position="128"/>
    </location>
</feature>
<accession>A0A7S2RE79</accession>
<dbReference type="InterPro" id="IPR051091">
    <property type="entry name" value="O-Glucosyltr/Glycosyltrsf_90"/>
</dbReference>
<feature type="region of interest" description="Disordered" evidence="1">
    <location>
        <begin position="614"/>
        <end position="636"/>
    </location>
</feature>
<gene>
    <name evidence="3" type="ORF">QSP1433_LOCUS2097</name>
    <name evidence="4" type="ORF">QSP1433_LOCUS2099</name>
</gene>
<reference evidence="4" key="1">
    <citation type="submission" date="2021-01" db="EMBL/GenBank/DDBJ databases">
        <authorList>
            <person name="Corre E."/>
            <person name="Pelletier E."/>
            <person name="Niang G."/>
            <person name="Scheremetjew M."/>
            <person name="Finn R."/>
            <person name="Kale V."/>
            <person name="Holt S."/>
            <person name="Cochrane G."/>
            <person name="Meng A."/>
            <person name="Brown T."/>
            <person name="Cohen L."/>
        </authorList>
    </citation>
    <scope>NUCLEOTIDE SEQUENCE</scope>
    <source>
        <strain evidence="4">NY070348D</strain>
    </source>
</reference>